<dbReference type="OrthoDB" id="2972467at2"/>
<dbReference type="PANTHER" id="PTHR32305:SF15">
    <property type="entry name" value="PROTEIN RHSA-RELATED"/>
    <property type="match status" value="1"/>
</dbReference>
<dbReference type="InterPro" id="IPR022385">
    <property type="entry name" value="Rhs_assc_core"/>
</dbReference>
<proteinExistence type="predicted"/>
<dbReference type="EMBL" id="FRAV01000041">
    <property type="protein sequence ID" value="SHM30320.1"/>
    <property type="molecule type" value="Genomic_DNA"/>
</dbReference>
<organism evidence="1 2">
    <name type="scientific">Chryseobacterium polytrichastri</name>
    <dbReference type="NCBI Taxonomy" id="1302687"/>
    <lineage>
        <taxon>Bacteria</taxon>
        <taxon>Pseudomonadati</taxon>
        <taxon>Bacteroidota</taxon>
        <taxon>Flavobacteriia</taxon>
        <taxon>Flavobacteriales</taxon>
        <taxon>Weeksellaceae</taxon>
        <taxon>Chryseobacterium group</taxon>
        <taxon>Chryseobacterium</taxon>
    </lineage>
</organism>
<accession>A0A1M7HPG7</accession>
<gene>
    <name evidence="1" type="ORF">SAMN05444267_104141</name>
</gene>
<sequence>MNHIGGMKSLLGGYQSYKYNGKELQESGMYDYGARMYMPDLGRWGVVDPLAEQMRRHSPYNYAFNNPIRFIDPDGMKPTDDYKLLKNGNVELIQKTPDKSSDTLYATDDKGKVDTSNSVTVKKETAESGSIISQLSQNLSYGETEATKNISFGTTTSGSDAANVFEFAANNSNVEWAVSGHNNYSEYVVATSHGENTGGKEVVSPVGLFIYCGKNTNFIMHDHPFTNGPSDPDKASVKDDTFLNYIYFQVDQK</sequence>
<keyword evidence="2" id="KW-1185">Reference proteome</keyword>
<dbReference type="PANTHER" id="PTHR32305">
    <property type="match status" value="1"/>
</dbReference>
<name>A0A1M7HPG7_9FLAO</name>
<reference evidence="2" key="1">
    <citation type="submission" date="2016-11" db="EMBL/GenBank/DDBJ databases">
        <authorList>
            <person name="Varghese N."/>
            <person name="Submissions S."/>
        </authorList>
    </citation>
    <scope>NUCLEOTIDE SEQUENCE [LARGE SCALE GENOMIC DNA]</scope>
    <source>
        <strain evidence="2">DSM 26899</strain>
    </source>
</reference>
<evidence type="ECO:0000313" key="2">
    <source>
        <dbReference type="Proteomes" id="UP000184364"/>
    </source>
</evidence>
<protein>
    <submittedName>
        <fullName evidence="1">RHS repeat-associated core domain-containing protein</fullName>
    </submittedName>
</protein>
<dbReference type="Proteomes" id="UP000184364">
    <property type="component" value="Unassembled WGS sequence"/>
</dbReference>
<dbReference type="STRING" id="1302687.SAMN05444267_104141"/>
<dbReference type="InterPro" id="IPR028218">
    <property type="entry name" value="Toxin-JAB1"/>
</dbReference>
<dbReference type="AlphaFoldDB" id="A0A1M7HPG7"/>
<dbReference type="InterPro" id="IPR050708">
    <property type="entry name" value="T6SS_VgrG/RHS"/>
</dbReference>
<dbReference type="NCBIfam" id="TIGR03696">
    <property type="entry name" value="Rhs_assc_core"/>
    <property type="match status" value="1"/>
</dbReference>
<evidence type="ECO:0000313" key="1">
    <source>
        <dbReference type="EMBL" id="SHM30320.1"/>
    </source>
</evidence>
<dbReference type="Pfam" id="PF15659">
    <property type="entry name" value="Toxin-JAB1"/>
    <property type="match status" value="1"/>
</dbReference>
<dbReference type="Gene3D" id="2.180.10.10">
    <property type="entry name" value="RHS repeat-associated core"/>
    <property type="match status" value="1"/>
</dbReference>